<dbReference type="InterPro" id="IPR051264">
    <property type="entry name" value="FAD-oxidored/transferase_4"/>
</dbReference>
<dbReference type="InterPro" id="IPR016167">
    <property type="entry name" value="FAD-bd_PCMH_sub1"/>
</dbReference>
<evidence type="ECO:0000313" key="8">
    <source>
        <dbReference type="Proteomes" id="UP001409585"/>
    </source>
</evidence>
<dbReference type="PROSITE" id="PS51387">
    <property type="entry name" value="FAD_PCMH"/>
    <property type="match status" value="1"/>
</dbReference>
<comment type="similarity">
    <text evidence="2">Belongs to the FAD-binding oxidoreductase/transferase type 4 family.</text>
</comment>
<dbReference type="Gene3D" id="3.30.465.10">
    <property type="match status" value="1"/>
</dbReference>
<keyword evidence="3" id="KW-0285">Flavoprotein</keyword>
<evidence type="ECO:0000259" key="6">
    <source>
        <dbReference type="PROSITE" id="PS51387"/>
    </source>
</evidence>
<comment type="cofactor">
    <cofactor evidence="1">
        <name>FAD</name>
        <dbReference type="ChEBI" id="CHEBI:57692"/>
    </cofactor>
</comment>
<gene>
    <name evidence="7" type="ORF">GCM10025791_06420</name>
</gene>
<dbReference type="SUPFAM" id="SSF56176">
    <property type="entry name" value="FAD-binding/transporter-associated domain-like"/>
    <property type="match status" value="1"/>
</dbReference>
<feature type="domain" description="FAD-binding PCMH-type" evidence="6">
    <location>
        <begin position="37"/>
        <end position="216"/>
    </location>
</feature>
<dbReference type="InterPro" id="IPR004113">
    <property type="entry name" value="FAD-bd_oxidored_4_C"/>
</dbReference>
<organism evidence="7 8">
    <name type="scientific">Halioxenophilus aromaticivorans</name>
    <dbReference type="NCBI Taxonomy" id="1306992"/>
    <lineage>
        <taxon>Bacteria</taxon>
        <taxon>Pseudomonadati</taxon>
        <taxon>Pseudomonadota</taxon>
        <taxon>Gammaproteobacteria</taxon>
        <taxon>Alteromonadales</taxon>
        <taxon>Alteromonadaceae</taxon>
        <taxon>Halioxenophilus</taxon>
    </lineage>
</organism>
<dbReference type="GO" id="GO:0016491">
    <property type="term" value="F:oxidoreductase activity"/>
    <property type="evidence" value="ECO:0007669"/>
    <property type="project" value="UniProtKB-KW"/>
</dbReference>
<evidence type="ECO:0000256" key="4">
    <source>
        <dbReference type="ARBA" id="ARBA00022827"/>
    </source>
</evidence>
<dbReference type="InterPro" id="IPR016169">
    <property type="entry name" value="FAD-bd_PCMH_sub2"/>
</dbReference>
<protein>
    <submittedName>
        <fullName evidence="7">FAD-binding oxidoreductase</fullName>
    </submittedName>
</protein>
<dbReference type="GO" id="GO:0022904">
    <property type="term" value="P:respiratory electron transport chain"/>
    <property type="evidence" value="ECO:0007669"/>
    <property type="project" value="TreeGrafter"/>
</dbReference>
<dbReference type="Gene3D" id="3.30.70.2740">
    <property type="match status" value="1"/>
</dbReference>
<name>A0AAV3TXS9_9ALTE</name>
<dbReference type="Pfam" id="PF01565">
    <property type="entry name" value="FAD_binding_4"/>
    <property type="match status" value="1"/>
</dbReference>
<dbReference type="Gene3D" id="3.30.43.10">
    <property type="entry name" value="Uridine Diphospho-n-acetylenolpyruvylglucosamine Reductase, domain 2"/>
    <property type="match status" value="1"/>
</dbReference>
<keyword evidence="5" id="KW-0560">Oxidoreductase</keyword>
<evidence type="ECO:0000256" key="3">
    <source>
        <dbReference type="ARBA" id="ARBA00022630"/>
    </source>
</evidence>
<dbReference type="FunFam" id="1.10.45.10:FF:000001">
    <property type="entry name" value="D-lactate dehydrogenase mitochondrial"/>
    <property type="match status" value="1"/>
</dbReference>
<dbReference type="RefSeq" id="WP_345416943.1">
    <property type="nucleotide sequence ID" value="NZ_AP031496.1"/>
</dbReference>
<dbReference type="Pfam" id="PF02913">
    <property type="entry name" value="FAD-oxidase_C"/>
    <property type="match status" value="1"/>
</dbReference>
<comment type="caution">
    <text evidence="7">The sequence shown here is derived from an EMBL/GenBank/DDBJ whole genome shotgun (WGS) entry which is preliminary data.</text>
</comment>
<dbReference type="Gene3D" id="3.30.70.2190">
    <property type="match status" value="1"/>
</dbReference>
<evidence type="ECO:0000313" key="7">
    <source>
        <dbReference type="EMBL" id="GAA4932553.1"/>
    </source>
</evidence>
<sequence length="460" mass="49566">MVNGEFLSQLAAVVDDKTMVAGADIGAAHSVDTSGEYPCLPELLLRPGSTEELSAIIKLCGTHQQPYVVQGGMTGVSGGATPNPGEVAISLMRLRGIEEIDENAFTVTARAGTPLEEIQQAVAVKGLSFPLDIGARGSCTVGGIAATNAGGNQVIRYGVARNLILGLEVVLADGTVLTSLTKVLKNNTGYDLKQLFIGSEGTLGVITRVVLRLVPQCETFTTFCAVNSFSDVLQLFRLSNQYFSGAVSAFEVMWQDYMAAVLAAGEDLTSPFAEQYPFYVLLEIDVERPDGAMEWFENGLAQALEQELIQDAVIAKTDSEREKLWRIREGIGEVVAQMGLAVHCDVAVDASGLEAYVTEVERNIGEQFPDNQLLVFGHLGDGNLHITVSANSEAEKTALYNIIFSSAARHGGMISGEHGLGSLKRDYLSYTRTEAEVQWMRKLKQLFDPNNCLNPHRVLG</sequence>
<dbReference type="InterPro" id="IPR016166">
    <property type="entry name" value="FAD-bd_PCMH"/>
</dbReference>
<accession>A0AAV3TXS9</accession>
<dbReference type="Gene3D" id="1.10.45.10">
    <property type="entry name" value="Vanillyl-alcohol Oxidase, Chain A, domain 4"/>
    <property type="match status" value="1"/>
</dbReference>
<dbReference type="PANTHER" id="PTHR43716">
    <property type="entry name" value="D-2-HYDROXYGLUTARATE DEHYDROGENASE, MITOCHONDRIAL"/>
    <property type="match status" value="1"/>
</dbReference>
<dbReference type="Proteomes" id="UP001409585">
    <property type="component" value="Unassembled WGS sequence"/>
</dbReference>
<dbReference type="SUPFAM" id="SSF55103">
    <property type="entry name" value="FAD-linked oxidases, C-terminal domain"/>
    <property type="match status" value="1"/>
</dbReference>
<reference evidence="8" key="1">
    <citation type="journal article" date="2019" name="Int. J. Syst. Evol. Microbiol.">
        <title>The Global Catalogue of Microorganisms (GCM) 10K type strain sequencing project: providing services to taxonomists for standard genome sequencing and annotation.</title>
        <authorList>
            <consortium name="The Broad Institute Genomics Platform"/>
            <consortium name="The Broad Institute Genome Sequencing Center for Infectious Disease"/>
            <person name="Wu L."/>
            <person name="Ma J."/>
        </authorList>
    </citation>
    <scope>NUCLEOTIDE SEQUENCE [LARGE SCALE GENOMIC DNA]</scope>
    <source>
        <strain evidence="8">JCM 19134</strain>
    </source>
</reference>
<dbReference type="InterPro" id="IPR016164">
    <property type="entry name" value="FAD-linked_Oxase-like_C"/>
</dbReference>
<evidence type="ECO:0000256" key="1">
    <source>
        <dbReference type="ARBA" id="ARBA00001974"/>
    </source>
</evidence>
<dbReference type="PANTHER" id="PTHR43716:SF1">
    <property type="entry name" value="D-2-HYDROXYGLUTARATE DEHYDROGENASE, MITOCHONDRIAL"/>
    <property type="match status" value="1"/>
</dbReference>
<keyword evidence="4" id="KW-0274">FAD</keyword>
<dbReference type="AlphaFoldDB" id="A0AAV3TXS9"/>
<dbReference type="InterPro" id="IPR016171">
    <property type="entry name" value="Vanillyl_alc_oxidase_C-sub2"/>
</dbReference>
<keyword evidence="8" id="KW-1185">Reference proteome</keyword>
<dbReference type="GO" id="GO:0071949">
    <property type="term" value="F:FAD binding"/>
    <property type="evidence" value="ECO:0007669"/>
    <property type="project" value="InterPro"/>
</dbReference>
<evidence type="ECO:0000256" key="2">
    <source>
        <dbReference type="ARBA" id="ARBA00008000"/>
    </source>
</evidence>
<dbReference type="InterPro" id="IPR006094">
    <property type="entry name" value="Oxid_FAD_bind_N"/>
</dbReference>
<evidence type="ECO:0000256" key="5">
    <source>
        <dbReference type="ARBA" id="ARBA00023002"/>
    </source>
</evidence>
<proteinExistence type="inferred from homology"/>
<dbReference type="InterPro" id="IPR036318">
    <property type="entry name" value="FAD-bd_PCMH-like_sf"/>
</dbReference>
<dbReference type="EMBL" id="BAABLX010000004">
    <property type="protein sequence ID" value="GAA4932553.1"/>
    <property type="molecule type" value="Genomic_DNA"/>
</dbReference>